<protein>
    <submittedName>
        <fullName evidence="1">Uncharacterized protein</fullName>
    </submittedName>
</protein>
<accession>A0ABS0YC79</accession>
<organism evidence="1 2">
    <name type="scientific">Geomonas anaerohicana</name>
    <dbReference type="NCBI Taxonomy" id="2798583"/>
    <lineage>
        <taxon>Bacteria</taxon>
        <taxon>Pseudomonadati</taxon>
        <taxon>Thermodesulfobacteriota</taxon>
        <taxon>Desulfuromonadia</taxon>
        <taxon>Geobacterales</taxon>
        <taxon>Geobacteraceae</taxon>
        <taxon>Geomonas</taxon>
    </lineage>
</organism>
<comment type="caution">
    <text evidence="1">The sequence shown here is derived from an EMBL/GenBank/DDBJ whole genome shotgun (WGS) entry which is preliminary data.</text>
</comment>
<dbReference type="EMBL" id="JAEMHL010000003">
    <property type="protein sequence ID" value="MBJ6749917.1"/>
    <property type="molecule type" value="Genomic_DNA"/>
</dbReference>
<reference evidence="1 2" key="1">
    <citation type="submission" date="2020-12" db="EMBL/GenBank/DDBJ databases">
        <title>Geomonas sp. Red421, isolated from paddy soil.</title>
        <authorList>
            <person name="Xu Z."/>
            <person name="Zhang Z."/>
            <person name="Masuda Y."/>
            <person name="Itoh H."/>
            <person name="Senoo K."/>
        </authorList>
    </citation>
    <scope>NUCLEOTIDE SEQUENCE [LARGE SCALE GENOMIC DNA]</scope>
    <source>
        <strain evidence="1 2">Red421</strain>
    </source>
</reference>
<sequence>MLKALSTQPHLIKTFLLLKRWWQAGILNTLVDDLYFCQEVFWLEDLHSPEDKPKSISIVDMTEWARDGEFLLPYKRVTVLSGGKASTVALADLVTYPGMSFSHNDLPLNDYAPWDQLLKVNFQILAPYLKRLGPHYSLVTTVHTNFHSEHGSEYDAPCHNLINCVGETLDAFDDLSKFLQEAPNRFLVTGSNPIMDDRHPYLERCHGEPRRLPPYRFKTIFSDAIP</sequence>
<proteinExistence type="predicted"/>
<dbReference type="RefSeq" id="WP_199388462.1">
    <property type="nucleotide sequence ID" value="NZ_JAEMHL010000003.1"/>
</dbReference>
<gene>
    <name evidence="1" type="ORF">JFN91_06795</name>
</gene>
<dbReference type="Proteomes" id="UP000614714">
    <property type="component" value="Unassembled WGS sequence"/>
</dbReference>
<keyword evidence="2" id="KW-1185">Reference proteome</keyword>
<evidence type="ECO:0000313" key="1">
    <source>
        <dbReference type="EMBL" id="MBJ6749917.1"/>
    </source>
</evidence>
<evidence type="ECO:0000313" key="2">
    <source>
        <dbReference type="Proteomes" id="UP000614714"/>
    </source>
</evidence>
<name>A0ABS0YC79_9BACT</name>